<dbReference type="SUPFAM" id="SSF53448">
    <property type="entry name" value="Nucleotide-diphospho-sugar transferases"/>
    <property type="match status" value="1"/>
</dbReference>
<evidence type="ECO:0000313" key="1">
    <source>
        <dbReference type="EMBL" id="GAI46371.1"/>
    </source>
</evidence>
<protein>
    <submittedName>
        <fullName evidence="1">Uncharacterized protein</fullName>
    </submittedName>
</protein>
<reference evidence="1" key="1">
    <citation type="journal article" date="2014" name="Front. Microbiol.">
        <title>High frequency of phylogenetically diverse reductive dehalogenase-homologous genes in deep subseafloor sedimentary metagenomes.</title>
        <authorList>
            <person name="Kawai M."/>
            <person name="Futagami T."/>
            <person name="Toyoda A."/>
            <person name="Takaki Y."/>
            <person name="Nishi S."/>
            <person name="Hori S."/>
            <person name="Arai W."/>
            <person name="Tsubouchi T."/>
            <person name="Morono Y."/>
            <person name="Uchiyama I."/>
            <person name="Ito T."/>
            <person name="Fujiyama A."/>
            <person name="Inagaki F."/>
            <person name="Takami H."/>
        </authorList>
    </citation>
    <scope>NUCLEOTIDE SEQUENCE</scope>
    <source>
        <strain evidence="1">Expedition CK06-06</strain>
    </source>
</reference>
<organism evidence="1">
    <name type="scientific">marine sediment metagenome</name>
    <dbReference type="NCBI Taxonomy" id="412755"/>
    <lineage>
        <taxon>unclassified sequences</taxon>
        <taxon>metagenomes</taxon>
        <taxon>ecological metagenomes</taxon>
    </lineage>
</organism>
<feature type="non-terminal residue" evidence="1">
    <location>
        <position position="1"/>
    </location>
</feature>
<accession>X1PV11</accession>
<sequence length="76" mass="8910">CFRHIGIYGYHRKALLNLVRLPISMMEKQEKLEQLRALENGFKIKVGLVKKAPPGIDTLKDYKQFVNRTRRTSHKS</sequence>
<dbReference type="InterPro" id="IPR029044">
    <property type="entry name" value="Nucleotide-diphossugar_trans"/>
</dbReference>
<proteinExistence type="predicted"/>
<name>X1PV11_9ZZZZ</name>
<dbReference type="EMBL" id="BARV01024431">
    <property type="protein sequence ID" value="GAI46371.1"/>
    <property type="molecule type" value="Genomic_DNA"/>
</dbReference>
<dbReference type="Gene3D" id="3.90.550.10">
    <property type="entry name" value="Spore Coat Polysaccharide Biosynthesis Protein SpsA, Chain A"/>
    <property type="match status" value="1"/>
</dbReference>
<dbReference type="AlphaFoldDB" id="X1PV11"/>
<comment type="caution">
    <text evidence="1">The sequence shown here is derived from an EMBL/GenBank/DDBJ whole genome shotgun (WGS) entry which is preliminary data.</text>
</comment>
<gene>
    <name evidence="1" type="ORF">S06H3_39883</name>
</gene>